<dbReference type="PANTHER" id="PTHR44154:SF1">
    <property type="entry name" value="QUINONE OXIDOREDUCTASE"/>
    <property type="match status" value="1"/>
</dbReference>
<evidence type="ECO:0000256" key="2">
    <source>
        <dbReference type="RuleBase" id="RU364000"/>
    </source>
</evidence>
<accession>A0A7G8Q7R2</accession>
<evidence type="ECO:0000256" key="1">
    <source>
        <dbReference type="ARBA" id="ARBA00022857"/>
    </source>
</evidence>
<dbReference type="Proteomes" id="UP000515873">
    <property type="component" value="Chromosome"/>
</dbReference>
<dbReference type="Pfam" id="PF13602">
    <property type="entry name" value="ADH_zinc_N_2"/>
    <property type="match status" value="1"/>
</dbReference>
<evidence type="ECO:0000313" key="4">
    <source>
        <dbReference type="EMBL" id="QNK02820.1"/>
    </source>
</evidence>
<organism evidence="4 5">
    <name type="scientific">Dyella telluris</name>
    <dbReference type="NCBI Taxonomy" id="2763498"/>
    <lineage>
        <taxon>Bacteria</taxon>
        <taxon>Pseudomonadati</taxon>
        <taxon>Pseudomonadota</taxon>
        <taxon>Gammaproteobacteria</taxon>
        <taxon>Lysobacterales</taxon>
        <taxon>Rhodanobacteraceae</taxon>
        <taxon>Dyella</taxon>
    </lineage>
</organism>
<evidence type="ECO:0000259" key="3">
    <source>
        <dbReference type="SMART" id="SM00829"/>
    </source>
</evidence>
<dbReference type="KEGG" id="dtl:H8F01_06780"/>
<dbReference type="RefSeq" id="WP_187058250.1">
    <property type="nucleotide sequence ID" value="NZ_CP060412.1"/>
</dbReference>
<protein>
    <recommendedName>
        <fullName evidence="2">Zinc-type alcohol dehydrogenase-like protein</fullName>
    </recommendedName>
</protein>
<feature type="domain" description="Enoyl reductase (ER)" evidence="3">
    <location>
        <begin position="13"/>
        <end position="334"/>
    </location>
</feature>
<comment type="similarity">
    <text evidence="2">Belongs to the zinc-containing alcohol dehydrogenase family. Quinone oxidoreductase subfamily.</text>
</comment>
<keyword evidence="2" id="KW-0560">Oxidoreductase</keyword>
<dbReference type="InterPro" id="IPR013154">
    <property type="entry name" value="ADH-like_N"/>
</dbReference>
<dbReference type="InterPro" id="IPR051603">
    <property type="entry name" value="Zinc-ADH_QOR/CCCR"/>
</dbReference>
<keyword evidence="1" id="KW-0521">NADP</keyword>
<evidence type="ECO:0000313" key="5">
    <source>
        <dbReference type="Proteomes" id="UP000515873"/>
    </source>
</evidence>
<gene>
    <name evidence="4" type="ORF">H8F01_06780</name>
</gene>
<reference evidence="4 5" key="1">
    <citation type="submission" date="2020-08" db="EMBL/GenBank/DDBJ databases">
        <title>Dyella sp. G9 isolated from forest soil.</title>
        <authorList>
            <person name="Fu J."/>
            <person name="Qiu L."/>
        </authorList>
    </citation>
    <scope>NUCLEOTIDE SEQUENCE [LARGE SCALE GENOMIC DNA]</scope>
    <source>
        <strain evidence="4 5">G9</strain>
    </source>
</reference>
<name>A0A7G8Q7R2_9GAMM</name>
<keyword evidence="2" id="KW-0862">Zinc</keyword>
<dbReference type="PANTHER" id="PTHR44154">
    <property type="entry name" value="QUINONE OXIDOREDUCTASE"/>
    <property type="match status" value="1"/>
</dbReference>
<dbReference type="CDD" id="cd08252">
    <property type="entry name" value="AL_MDR"/>
    <property type="match status" value="1"/>
</dbReference>
<dbReference type="SMART" id="SM00829">
    <property type="entry name" value="PKS_ER"/>
    <property type="match status" value="1"/>
</dbReference>
<dbReference type="SUPFAM" id="SSF51735">
    <property type="entry name" value="NAD(P)-binding Rossmann-fold domains"/>
    <property type="match status" value="1"/>
</dbReference>
<dbReference type="GO" id="GO:0008270">
    <property type="term" value="F:zinc ion binding"/>
    <property type="evidence" value="ECO:0007669"/>
    <property type="project" value="InterPro"/>
</dbReference>
<proteinExistence type="inferred from homology"/>
<dbReference type="InterPro" id="IPR014182">
    <property type="entry name" value="ADH_Zn_typ-1"/>
</dbReference>
<sequence>MKAVAYRQILPITDAQSLIDVELPEPVAEGRDLLVKVEAISVNPVDTKVRQRANPEGSDKVLGWDAAGTVVAVGADVTLFKPGDAVYYAGAIDRSGSNAQFQLVDERIVGRKPSTLDFAQAAAMPLTTITAWEMLFDRLGVPRGSTPRTGVILIVGGAGGVGSMATQLIRRLTNFTVVATASRGDTQAWVKELGAHHAVDHRGDLVAAVKAVAPQGVDYVLSLTHTEQHFASLVELLKPQGKLALIDDPATPLDIRLLKQKSLSLHWEFMYTRSLFHTEDMQAQHRLLNEVADLVDAGVLRTTLRENVGSIDAANLRRAHAQVESASTIGKIVLSGWREDRSE</sequence>
<dbReference type="SUPFAM" id="SSF50129">
    <property type="entry name" value="GroES-like"/>
    <property type="match status" value="1"/>
</dbReference>
<dbReference type="InterPro" id="IPR036291">
    <property type="entry name" value="NAD(P)-bd_dom_sf"/>
</dbReference>
<keyword evidence="2" id="KW-0479">Metal-binding</keyword>
<dbReference type="Gene3D" id="3.40.50.720">
    <property type="entry name" value="NAD(P)-binding Rossmann-like Domain"/>
    <property type="match status" value="1"/>
</dbReference>
<dbReference type="Gene3D" id="3.90.180.10">
    <property type="entry name" value="Medium-chain alcohol dehydrogenases, catalytic domain"/>
    <property type="match status" value="1"/>
</dbReference>
<dbReference type="AlphaFoldDB" id="A0A7G8Q7R2"/>
<dbReference type="EMBL" id="CP060412">
    <property type="protein sequence ID" value="QNK02820.1"/>
    <property type="molecule type" value="Genomic_DNA"/>
</dbReference>
<dbReference type="Pfam" id="PF08240">
    <property type="entry name" value="ADH_N"/>
    <property type="match status" value="1"/>
</dbReference>
<dbReference type="InterPro" id="IPR020843">
    <property type="entry name" value="ER"/>
</dbReference>
<dbReference type="GO" id="GO:0016491">
    <property type="term" value="F:oxidoreductase activity"/>
    <property type="evidence" value="ECO:0007669"/>
    <property type="project" value="UniProtKB-KW"/>
</dbReference>
<keyword evidence="5" id="KW-1185">Reference proteome</keyword>
<dbReference type="InterPro" id="IPR011032">
    <property type="entry name" value="GroES-like_sf"/>
</dbReference>
<dbReference type="NCBIfam" id="TIGR02817">
    <property type="entry name" value="adh_fam_1"/>
    <property type="match status" value="1"/>
</dbReference>